<feature type="compositionally biased region" description="Polar residues" evidence="4">
    <location>
        <begin position="330"/>
        <end position="340"/>
    </location>
</feature>
<accession>A0AA88AR86</accession>
<evidence type="ECO:0000256" key="3">
    <source>
        <dbReference type="ARBA" id="ARBA00022833"/>
    </source>
</evidence>
<proteinExistence type="predicted"/>
<feature type="compositionally biased region" description="Basic and acidic residues" evidence="4">
    <location>
        <begin position="317"/>
        <end position="329"/>
    </location>
</feature>
<gene>
    <name evidence="6" type="ORF">TIFTF001_017754</name>
</gene>
<evidence type="ECO:0000256" key="2">
    <source>
        <dbReference type="ARBA" id="ARBA00022771"/>
    </source>
</evidence>
<keyword evidence="2" id="KW-0863">Zinc-finger</keyword>
<protein>
    <recommendedName>
        <fullName evidence="5">Zinc finger PMZ-type domain-containing protein</fullName>
    </recommendedName>
</protein>
<name>A0AA88AR86_FICCA</name>
<dbReference type="InterPro" id="IPR006564">
    <property type="entry name" value="Znf_PMZ"/>
</dbReference>
<evidence type="ECO:0000256" key="1">
    <source>
        <dbReference type="ARBA" id="ARBA00022723"/>
    </source>
</evidence>
<evidence type="ECO:0000313" key="6">
    <source>
        <dbReference type="EMBL" id="GMN48586.1"/>
    </source>
</evidence>
<feature type="region of interest" description="Disordered" evidence="4">
    <location>
        <begin position="293"/>
        <end position="359"/>
    </location>
</feature>
<dbReference type="PANTHER" id="PTHR31973">
    <property type="entry name" value="POLYPROTEIN, PUTATIVE-RELATED"/>
    <property type="match status" value="1"/>
</dbReference>
<keyword evidence="3" id="KW-0862">Zinc</keyword>
<dbReference type="AlphaFoldDB" id="A0AA88AR86"/>
<evidence type="ECO:0000313" key="7">
    <source>
        <dbReference type="Proteomes" id="UP001187192"/>
    </source>
</evidence>
<organism evidence="6 7">
    <name type="scientific">Ficus carica</name>
    <name type="common">Common fig</name>
    <dbReference type="NCBI Taxonomy" id="3494"/>
    <lineage>
        <taxon>Eukaryota</taxon>
        <taxon>Viridiplantae</taxon>
        <taxon>Streptophyta</taxon>
        <taxon>Embryophyta</taxon>
        <taxon>Tracheophyta</taxon>
        <taxon>Spermatophyta</taxon>
        <taxon>Magnoliopsida</taxon>
        <taxon>eudicotyledons</taxon>
        <taxon>Gunneridae</taxon>
        <taxon>Pentapetalae</taxon>
        <taxon>rosids</taxon>
        <taxon>fabids</taxon>
        <taxon>Rosales</taxon>
        <taxon>Moraceae</taxon>
        <taxon>Ficeae</taxon>
        <taxon>Ficus</taxon>
    </lineage>
</organism>
<keyword evidence="1" id="KW-0479">Metal-binding</keyword>
<reference evidence="6" key="1">
    <citation type="submission" date="2023-07" db="EMBL/GenBank/DDBJ databases">
        <title>draft genome sequence of fig (Ficus carica).</title>
        <authorList>
            <person name="Takahashi T."/>
            <person name="Nishimura K."/>
        </authorList>
    </citation>
    <scope>NUCLEOTIDE SEQUENCE</scope>
</reference>
<dbReference type="InterPro" id="IPR007527">
    <property type="entry name" value="Znf_SWIM"/>
</dbReference>
<dbReference type="EMBL" id="BTGU01000028">
    <property type="protein sequence ID" value="GMN48586.1"/>
    <property type="molecule type" value="Genomic_DNA"/>
</dbReference>
<comment type="caution">
    <text evidence="6">The sequence shown here is derived from an EMBL/GenBank/DDBJ whole genome shotgun (WGS) entry which is preliminary data.</text>
</comment>
<dbReference type="Proteomes" id="UP001187192">
    <property type="component" value="Unassembled WGS sequence"/>
</dbReference>
<dbReference type="SMART" id="SM00575">
    <property type="entry name" value="ZnF_PMZ"/>
    <property type="match status" value="1"/>
</dbReference>
<sequence length="359" mass="41571">MCLASSKQGWHHYCPVIVVNRSALMARFKGMLLAAYGQDVDGSIIPLAFACNVYPVADFEICVQHLAANLKMRYKDFKGPMKTYFDGASRVYFVSEHQRHMESIRNRNPNMYRYFLQVNPKKWSQAYFNGRRYVIMTTNIDESLRLMLVGFLVEWLRELLQRLFVEKHEEALKLTSILALKAEKLLRTLFSLGLIVTHWPADQFKHVITNKAAQTWIVEIREITCTCRHFQVYQIPCPNDMVICNHRRIDSYNYCSHYYTIEALFAAYEPIVHPISSTEGWGVSKKVRSQVVNPPMTKRGPKKPSVTRILSQGEEPETIRCSRSHDYGHNRQTCTNTMSLRTSPTTRPQRSSTSQSTVM</sequence>
<keyword evidence="7" id="KW-1185">Reference proteome</keyword>
<feature type="domain" description="Zinc finger PMZ-type" evidence="5">
    <location>
        <begin position="223"/>
        <end position="250"/>
    </location>
</feature>
<dbReference type="Pfam" id="PF04434">
    <property type="entry name" value="SWIM"/>
    <property type="match status" value="1"/>
</dbReference>
<dbReference type="GO" id="GO:0008270">
    <property type="term" value="F:zinc ion binding"/>
    <property type="evidence" value="ECO:0007669"/>
    <property type="project" value="UniProtKB-KW"/>
</dbReference>
<evidence type="ECO:0000256" key="4">
    <source>
        <dbReference type="SAM" id="MobiDB-lite"/>
    </source>
</evidence>
<feature type="compositionally biased region" description="Low complexity" evidence="4">
    <location>
        <begin position="341"/>
        <end position="359"/>
    </location>
</feature>
<evidence type="ECO:0000259" key="5">
    <source>
        <dbReference type="SMART" id="SM00575"/>
    </source>
</evidence>
<dbReference type="PANTHER" id="PTHR31973:SF187">
    <property type="entry name" value="MUTATOR TRANSPOSASE MUDRA PROTEIN"/>
    <property type="match status" value="1"/>
</dbReference>